<gene>
    <name evidence="2" type="ORF">RhiirA1_485280</name>
</gene>
<dbReference type="AlphaFoldDB" id="A0A2N0QID1"/>
<comment type="caution">
    <text evidence="2">The sequence shown here is derived from an EMBL/GenBank/DDBJ whole genome shotgun (WGS) entry which is preliminary data.</text>
</comment>
<accession>A0A2N0QID1</accession>
<evidence type="ECO:0000313" key="3">
    <source>
        <dbReference type="Proteomes" id="UP000232688"/>
    </source>
</evidence>
<reference evidence="2 3" key="1">
    <citation type="submission" date="2017-10" db="EMBL/GenBank/DDBJ databases">
        <title>Extensive intraspecific genome diversity in a model arbuscular mycorrhizal fungus.</title>
        <authorList>
            <person name="Chen E.C.H."/>
            <person name="Morin E."/>
            <person name="Baudet D."/>
            <person name="Noel J."/>
            <person name="Ndikumana S."/>
            <person name="Charron P."/>
            <person name="St-Onge C."/>
            <person name="Giorgi J."/>
            <person name="Grigoriev I.V."/>
            <person name="Roux C."/>
            <person name="Martin F.M."/>
            <person name="Corradi N."/>
        </authorList>
    </citation>
    <scope>NUCLEOTIDE SEQUENCE [LARGE SCALE GENOMIC DNA]</scope>
    <source>
        <strain evidence="2 3">A1</strain>
    </source>
</reference>
<dbReference type="EMBL" id="LLXH01008989">
    <property type="protein sequence ID" value="PKC50814.1"/>
    <property type="molecule type" value="Genomic_DNA"/>
</dbReference>
<evidence type="ECO:0000256" key="1">
    <source>
        <dbReference type="SAM" id="MobiDB-lite"/>
    </source>
</evidence>
<protein>
    <submittedName>
        <fullName evidence="2">Uncharacterized protein</fullName>
    </submittedName>
</protein>
<organism evidence="2 3">
    <name type="scientific">Rhizophagus irregularis</name>
    <dbReference type="NCBI Taxonomy" id="588596"/>
    <lineage>
        <taxon>Eukaryota</taxon>
        <taxon>Fungi</taxon>
        <taxon>Fungi incertae sedis</taxon>
        <taxon>Mucoromycota</taxon>
        <taxon>Glomeromycotina</taxon>
        <taxon>Glomeromycetes</taxon>
        <taxon>Glomerales</taxon>
        <taxon>Glomeraceae</taxon>
        <taxon>Rhizophagus</taxon>
    </lineage>
</organism>
<sequence>MLLAIFSNNTCFIHRIINFEISQKDYFRKNGQTIVEFSQILDKEVADLQVQLLDFKKVVYDSGEKLLNKLEKSSRENNNLVEWLKIYDEKIKDYEKEIYDLNLRLYFSQQHQQMQPQQQSQQQSQSPTFSSLSEYFKFHKS</sequence>
<dbReference type="VEuPathDB" id="FungiDB:RhiirA1_485280"/>
<feature type="compositionally biased region" description="Low complexity" evidence="1">
    <location>
        <begin position="114"/>
        <end position="133"/>
    </location>
</feature>
<evidence type="ECO:0000313" key="2">
    <source>
        <dbReference type="EMBL" id="PKC50814.1"/>
    </source>
</evidence>
<name>A0A2N0QID1_9GLOM</name>
<dbReference type="Proteomes" id="UP000232688">
    <property type="component" value="Unassembled WGS sequence"/>
</dbReference>
<feature type="region of interest" description="Disordered" evidence="1">
    <location>
        <begin position="114"/>
        <end position="141"/>
    </location>
</feature>
<reference evidence="2 3" key="2">
    <citation type="submission" date="2017-10" db="EMBL/GenBank/DDBJ databases">
        <title>Genome analyses suggest a sexual origin of heterokaryosis in a supposedly ancient asexual fungus.</title>
        <authorList>
            <person name="Corradi N."/>
            <person name="Sedzielewska K."/>
            <person name="Noel J."/>
            <person name="Charron P."/>
            <person name="Farinelli L."/>
            <person name="Marton T."/>
            <person name="Kruger M."/>
            <person name="Pelin A."/>
            <person name="Brachmann A."/>
            <person name="Corradi N."/>
        </authorList>
    </citation>
    <scope>NUCLEOTIDE SEQUENCE [LARGE SCALE GENOMIC DNA]</scope>
    <source>
        <strain evidence="2 3">A1</strain>
    </source>
</reference>
<proteinExistence type="predicted"/>